<feature type="region of interest" description="Disordered" evidence="1">
    <location>
        <begin position="126"/>
        <end position="176"/>
    </location>
</feature>
<feature type="compositionally biased region" description="Low complexity" evidence="1">
    <location>
        <begin position="397"/>
        <end position="420"/>
    </location>
</feature>
<dbReference type="EMBL" id="BLLG01000001">
    <property type="protein sequence ID" value="GFH34067.1"/>
    <property type="molecule type" value="Genomic_DNA"/>
</dbReference>
<reference evidence="3 4" key="1">
    <citation type="submission" date="2020-02" db="EMBL/GenBank/DDBJ databases">
        <title>Whole Genome Shotgun Sequence of Streptomyces sp. strain CWH03.</title>
        <authorList>
            <person name="Dohra H."/>
            <person name="Kodani S."/>
            <person name="Yamamura H."/>
        </authorList>
    </citation>
    <scope>NUCLEOTIDE SEQUENCE [LARGE SCALE GENOMIC DNA]</scope>
    <source>
        <strain evidence="3 4">CWH03</strain>
    </source>
</reference>
<feature type="region of interest" description="Disordered" evidence="1">
    <location>
        <begin position="551"/>
        <end position="575"/>
    </location>
</feature>
<gene>
    <name evidence="3" type="ORF">SCWH03_02730</name>
</gene>
<evidence type="ECO:0000259" key="2">
    <source>
        <dbReference type="SMART" id="SM00458"/>
    </source>
</evidence>
<dbReference type="Gene3D" id="1.10.1740.10">
    <property type="match status" value="1"/>
</dbReference>
<feature type="region of interest" description="Disordered" evidence="1">
    <location>
        <begin position="314"/>
        <end position="360"/>
    </location>
</feature>
<protein>
    <recommendedName>
        <fullName evidence="2">Ricin B lectin domain-containing protein</fullName>
    </recommendedName>
</protein>
<feature type="domain" description="Ricin B lectin" evidence="2">
    <location>
        <begin position="430"/>
        <end position="560"/>
    </location>
</feature>
<evidence type="ECO:0000313" key="4">
    <source>
        <dbReference type="Proteomes" id="UP000484988"/>
    </source>
</evidence>
<feature type="compositionally biased region" description="Basic residues" evidence="1">
    <location>
        <begin position="346"/>
        <end position="359"/>
    </location>
</feature>
<dbReference type="InterPro" id="IPR000772">
    <property type="entry name" value="Ricin_B_lectin"/>
</dbReference>
<feature type="compositionally biased region" description="Low complexity" evidence="1">
    <location>
        <begin position="164"/>
        <end position="176"/>
    </location>
</feature>
<name>A0A6A0ARA0_9ACTN</name>
<feature type="region of interest" description="Disordered" evidence="1">
    <location>
        <begin position="383"/>
        <end position="429"/>
    </location>
</feature>
<dbReference type="CDD" id="cd00161">
    <property type="entry name" value="beta-trefoil_Ricin-like"/>
    <property type="match status" value="1"/>
</dbReference>
<evidence type="ECO:0000256" key="1">
    <source>
        <dbReference type="SAM" id="MobiDB-lite"/>
    </source>
</evidence>
<dbReference type="RefSeq" id="WP_173260692.1">
    <property type="nucleotide sequence ID" value="NZ_BLLG01000001.1"/>
</dbReference>
<dbReference type="PROSITE" id="PS50231">
    <property type="entry name" value="RICIN_B_LECTIN"/>
    <property type="match status" value="1"/>
</dbReference>
<dbReference type="Proteomes" id="UP000484988">
    <property type="component" value="Unassembled WGS sequence"/>
</dbReference>
<keyword evidence="4" id="KW-1185">Reference proteome</keyword>
<sequence>MPELQKVVKATASWESGCSQATDSELAERIRSRGPADRQAENELRQRHIAYALVFAQLCTRGRVAADRLAREALGRAAEAARSGFDPEGTWRDFVLTCVHHTALSWAGGGRRALLEPAFLGWADSRGESRADGHGHDRGGRPAGPARDTGQQPATGRRHMAAPRQSTGRQQAAGQQQALREGFFALPEAARGVLWYSLVDQEPDERVAAYTGVAADAVPALLARARQSLHGALLQAYAERAGDTRCSGFRRLVEAAAVAGDNPRCGDLADHLDTCLDCEGLLTQLILLSDDLRTALADGLLVRDGAAYASALAQGLPAPVPGPPPGASPGDRDGRRWNAAPEVHPHHTRRPRHRPRRGARVAGAVAAVAAVSVPLLLIAERQSGEAPGPGRGRVDARPAAPAAPASPTGATTGPARPETGSTPPPGDLVYGRIVHAGSGLCLDIEDGLIVKRGGTVAAGCTQAPTQRWALDAQGRLRNLHDSTFCLKADGDGSEVGVRPCDSDSPEKLDKMTFLVEPVGPILPKTDPKVALVPDPDWVENPRPLALRALTGSTDQNWTVEPLVSPPRGGATAAGP</sequence>
<dbReference type="SMART" id="SM00458">
    <property type="entry name" value="RICIN"/>
    <property type="match status" value="1"/>
</dbReference>
<dbReference type="SUPFAM" id="SSF50370">
    <property type="entry name" value="Ricin B-like lectins"/>
    <property type="match status" value="1"/>
</dbReference>
<dbReference type="Pfam" id="PF00652">
    <property type="entry name" value="Ricin_B_lectin"/>
    <property type="match status" value="1"/>
</dbReference>
<feature type="compositionally biased region" description="Pro residues" evidence="1">
    <location>
        <begin position="318"/>
        <end position="327"/>
    </location>
</feature>
<dbReference type="AlphaFoldDB" id="A0A6A0ARA0"/>
<accession>A0A6A0ARA0</accession>
<dbReference type="InterPro" id="IPR035992">
    <property type="entry name" value="Ricin_B-like_lectins"/>
</dbReference>
<comment type="caution">
    <text evidence="3">The sequence shown here is derived from an EMBL/GenBank/DDBJ whole genome shotgun (WGS) entry which is preliminary data.</text>
</comment>
<evidence type="ECO:0000313" key="3">
    <source>
        <dbReference type="EMBL" id="GFH34067.1"/>
    </source>
</evidence>
<proteinExistence type="predicted"/>
<organism evidence="3 4">
    <name type="scientific">Streptomyces pacificus</name>
    <dbReference type="NCBI Taxonomy" id="2705029"/>
    <lineage>
        <taxon>Bacteria</taxon>
        <taxon>Bacillati</taxon>
        <taxon>Actinomycetota</taxon>
        <taxon>Actinomycetes</taxon>
        <taxon>Kitasatosporales</taxon>
        <taxon>Streptomycetaceae</taxon>
        <taxon>Streptomyces</taxon>
    </lineage>
</organism>
<dbReference type="Gene3D" id="2.80.10.50">
    <property type="match status" value="1"/>
</dbReference>
<feature type="compositionally biased region" description="Basic and acidic residues" evidence="1">
    <location>
        <begin position="126"/>
        <end position="140"/>
    </location>
</feature>